<sequence length="248" mass="27940">MARRRAQPNATNVTQKQPTQMRVTRKRGNEETDSAACEEQEVAVPKPSKRSKGDDEVIQQFRDQVKKDQNELEQLFQQRSEEAEQEDKHRRDGFISMLGETLHAPHQSLSNDAVPTNPRNVYFAANSLHMSLSTISESCQSLLFKYNSLENLITQMANELDTSVTEAWATDVAETEKLLGLGHKQAVRGMKRALGMGAGGTGEEIPRIEGFQKEEKHGFELQKSLRCAERGVRRMVKGLPRSETDDVD</sequence>
<name>A0A2V1DAU2_9PLEO</name>
<protein>
    <submittedName>
        <fullName evidence="3">Uncharacterized protein</fullName>
    </submittedName>
</protein>
<dbReference type="EMBL" id="KZ805541">
    <property type="protein sequence ID" value="PVH94299.1"/>
    <property type="molecule type" value="Genomic_DNA"/>
</dbReference>
<evidence type="ECO:0000256" key="2">
    <source>
        <dbReference type="SAM" id="MobiDB-lite"/>
    </source>
</evidence>
<feature type="compositionally biased region" description="Polar residues" evidence="2">
    <location>
        <begin position="8"/>
        <end position="22"/>
    </location>
</feature>
<accession>A0A2V1DAU2</accession>
<dbReference type="Proteomes" id="UP000244855">
    <property type="component" value="Unassembled WGS sequence"/>
</dbReference>
<proteinExistence type="predicted"/>
<evidence type="ECO:0000256" key="1">
    <source>
        <dbReference type="SAM" id="Coils"/>
    </source>
</evidence>
<organism evidence="3 4">
    <name type="scientific">Periconia macrospinosa</name>
    <dbReference type="NCBI Taxonomy" id="97972"/>
    <lineage>
        <taxon>Eukaryota</taxon>
        <taxon>Fungi</taxon>
        <taxon>Dikarya</taxon>
        <taxon>Ascomycota</taxon>
        <taxon>Pezizomycotina</taxon>
        <taxon>Dothideomycetes</taxon>
        <taxon>Pleosporomycetidae</taxon>
        <taxon>Pleosporales</taxon>
        <taxon>Massarineae</taxon>
        <taxon>Periconiaceae</taxon>
        <taxon>Periconia</taxon>
    </lineage>
</organism>
<feature type="compositionally biased region" description="Acidic residues" evidence="2">
    <location>
        <begin position="31"/>
        <end position="41"/>
    </location>
</feature>
<feature type="region of interest" description="Disordered" evidence="2">
    <location>
        <begin position="1"/>
        <end position="56"/>
    </location>
</feature>
<dbReference type="OrthoDB" id="3934814at2759"/>
<evidence type="ECO:0000313" key="4">
    <source>
        <dbReference type="Proteomes" id="UP000244855"/>
    </source>
</evidence>
<feature type="coiled-coil region" evidence="1">
    <location>
        <begin position="58"/>
        <end position="86"/>
    </location>
</feature>
<gene>
    <name evidence="3" type="ORF">DM02DRAFT_676276</name>
</gene>
<evidence type="ECO:0000313" key="3">
    <source>
        <dbReference type="EMBL" id="PVH94299.1"/>
    </source>
</evidence>
<keyword evidence="4" id="KW-1185">Reference proteome</keyword>
<dbReference type="AlphaFoldDB" id="A0A2V1DAU2"/>
<reference evidence="3 4" key="1">
    <citation type="journal article" date="2018" name="Sci. Rep.">
        <title>Comparative genomics provides insights into the lifestyle and reveals functional heterogeneity of dark septate endophytic fungi.</title>
        <authorList>
            <person name="Knapp D.G."/>
            <person name="Nemeth J.B."/>
            <person name="Barry K."/>
            <person name="Hainaut M."/>
            <person name="Henrissat B."/>
            <person name="Johnson J."/>
            <person name="Kuo A."/>
            <person name="Lim J.H.P."/>
            <person name="Lipzen A."/>
            <person name="Nolan M."/>
            <person name="Ohm R.A."/>
            <person name="Tamas L."/>
            <person name="Grigoriev I.V."/>
            <person name="Spatafora J.W."/>
            <person name="Nagy L.G."/>
            <person name="Kovacs G.M."/>
        </authorList>
    </citation>
    <scope>NUCLEOTIDE SEQUENCE [LARGE SCALE GENOMIC DNA]</scope>
    <source>
        <strain evidence="3 4">DSE2036</strain>
    </source>
</reference>
<keyword evidence="1" id="KW-0175">Coiled coil</keyword>